<evidence type="ECO:0000313" key="2">
    <source>
        <dbReference type="EMBL" id="MCW3171239.1"/>
    </source>
</evidence>
<feature type="region of interest" description="Disordered" evidence="1">
    <location>
        <begin position="1"/>
        <end position="31"/>
    </location>
</feature>
<evidence type="ECO:0000256" key="1">
    <source>
        <dbReference type="SAM" id="MobiDB-lite"/>
    </source>
</evidence>
<accession>A0ABT3I590</accession>
<keyword evidence="3" id="KW-1185">Reference proteome</keyword>
<evidence type="ECO:0000313" key="3">
    <source>
        <dbReference type="Proteomes" id="UP001163714"/>
    </source>
</evidence>
<dbReference type="Proteomes" id="UP001163714">
    <property type="component" value="Unassembled WGS sequence"/>
</dbReference>
<dbReference type="EMBL" id="JAPDMX010000002">
    <property type="protein sequence ID" value="MCW3171239.1"/>
    <property type="molecule type" value="Genomic_DNA"/>
</dbReference>
<gene>
    <name evidence="2" type="ORF">OHT75_01960</name>
</gene>
<protein>
    <submittedName>
        <fullName evidence="2">Uncharacterized protein</fullName>
    </submittedName>
</protein>
<organism evidence="2 3">
    <name type="scientific">Shewanella subflava</name>
    <dbReference type="NCBI Taxonomy" id="2986476"/>
    <lineage>
        <taxon>Bacteria</taxon>
        <taxon>Pseudomonadati</taxon>
        <taxon>Pseudomonadota</taxon>
        <taxon>Gammaproteobacteria</taxon>
        <taxon>Alteromonadales</taxon>
        <taxon>Shewanellaceae</taxon>
        <taxon>Shewanella</taxon>
    </lineage>
</organism>
<proteinExistence type="predicted"/>
<sequence length="60" mass="6922">MSRHMPESLRLFNRTHNRPTAATKRERSAEAKARYDRLRKIEDIKLAKEMGVSLAELGAI</sequence>
<dbReference type="RefSeq" id="WP_264724705.1">
    <property type="nucleotide sequence ID" value="NZ_JAPDMX010000002.1"/>
</dbReference>
<name>A0ABT3I590_9GAMM</name>
<reference evidence="2" key="1">
    <citation type="submission" date="2022-10" db="EMBL/GenBank/DDBJ databases">
        <title>Shewanella flava sp. nov, isolated from the estuary of the Fenhe River into the Yellow River.</title>
        <authorList>
            <person name="Li Y."/>
        </authorList>
    </citation>
    <scope>NUCLEOTIDE SEQUENCE</scope>
    <source>
        <strain evidence="2">FYR11-62</strain>
    </source>
</reference>
<comment type="caution">
    <text evidence="2">The sequence shown here is derived from an EMBL/GenBank/DDBJ whole genome shotgun (WGS) entry which is preliminary data.</text>
</comment>